<feature type="domain" description="Dystroglycan-type cadherin-like" evidence="3">
    <location>
        <begin position="330"/>
        <end position="420"/>
    </location>
</feature>
<feature type="region of interest" description="Disordered" evidence="1">
    <location>
        <begin position="581"/>
        <end position="730"/>
    </location>
</feature>
<organism evidence="4 5">
    <name type="scientific">Hyaloscypha bicolor E</name>
    <dbReference type="NCBI Taxonomy" id="1095630"/>
    <lineage>
        <taxon>Eukaryota</taxon>
        <taxon>Fungi</taxon>
        <taxon>Dikarya</taxon>
        <taxon>Ascomycota</taxon>
        <taxon>Pezizomycotina</taxon>
        <taxon>Leotiomycetes</taxon>
        <taxon>Helotiales</taxon>
        <taxon>Hyaloscyphaceae</taxon>
        <taxon>Hyaloscypha</taxon>
        <taxon>Hyaloscypha bicolor</taxon>
    </lineage>
</organism>
<accession>A0A2J6T1P0</accession>
<feature type="compositionally biased region" description="Basic residues" evidence="1">
    <location>
        <begin position="937"/>
        <end position="949"/>
    </location>
</feature>
<feature type="compositionally biased region" description="Polar residues" evidence="1">
    <location>
        <begin position="1071"/>
        <end position="1084"/>
    </location>
</feature>
<keyword evidence="5" id="KW-1185">Reference proteome</keyword>
<feature type="region of interest" description="Disordered" evidence="1">
    <location>
        <begin position="1002"/>
        <end position="1087"/>
    </location>
</feature>
<dbReference type="SMART" id="SM00736">
    <property type="entry name" value="CADG"/>
    <property type="match status" value="4"/>
</dbReference>
<dbReference type="Pfam" id="PF05345">
    <property type="entry name" value="He_PIG"/>
    <property type="match status" value="2"/>
</dbReference>
<keyword evidence="2" id="KW-1133">Transmembrane helix</keyword>
<feature type="compositionally biased region" description="Polar residues" evidence="1">
    <location>
        <begin position="583"/>
        <end position="600"/>
    </location>
</feature>
<dbReference type="GeneID" id="36595141"/>
<name>A0A2J6T1P0_9HELO</name>
<evidence type="ECO:0000256" key="1">
    <source>
        <dbReference type="SAM" id="MobiDB-lite"/>
    </source>
</evidence>
<feature type="region of interest" description="Disordered" evidence="1">
    <location>
        <begin position="899"/>
        <end position="985"/>
    </location>
</feature>
<feature type="domain" description="Dystroglycan-type cadherin-like" evidence="3">
    <location>
        <begin position="424"/>
        <end position="512"/>
    </location>
</feature>
<feature type="transmembrane region" description="Helical" evidence="2">
    <location>
        <begin position="90"/>
        <end position="111"/>
    </location>
</feature>
<proteinExistence type="predicted"/>
<dbReference type="SUPFAM" id="SSF49313">
    <property type="entry name" value="Cadherin-like"/>
    <property type="match status" value="4"/>
</dbReference>
<sequence>MNSSCQPPCGRPTSIDEIGLVCQTIFHKGLGGHISFEPLTVERWLSEPHVSNWRGGWTLAFHNITTFPYYFAHQPFQEAHSLSAPLKKMALWGFLSAVAIYGTLVVAIPTITFPLNSQVPPVARISELFSYSFSISTFSSTLPITYTLSNGPSWLSLDSSTRTLSGTPSIEAAGAGGVTGVSIAITASDSSGSITQNATLVVSKNPAPILSIPLSVQLQISTAFSAPSILLYHPSTPFTIHFQPDTFSGSDLIYYAITVDNTPLPSWIAFDESSLTFTGQTPDYHSLIQPPQTFGIQLIASDVEGFSGAAMNFDIKVGVHLLAFKNAALVINAAAGDAVNFDGLAGNLEIDERTANDSKIASLSADAPPWLAFDNSTFSLSGIVPADATPYNITVLATDIYGDTANAIVFLDISTSLFRNEIGTLNATIGKSFTYDLSIYLRDKSDVEITAQISPAEPWLSFDSQTFDLAGQVPLIAKPPSIAITLLATSKSSTKSSSQTFQLDLVTTTSQASPSASAPSRTSTPPSTSQTGNSTKLPAFSKKPLSRKIILAIVMPIVLLLLCILLALFCYVRRRREARRCSPTLSKSEISGPTEASSSIMEIVPPTYIAPPPPLELDMSGFGGDTSSIVTREQQTSLTRQKKQDIRRSQTLSDISGTQRSQCQESNESENRARSYSENAASKADGSWRSTQGSLYPTEGSSRTDSTNTQRLSRNYSNYSRKGHTRRSAKVYSTSNFLPLPDVTPSGPPVEESILNLRDSNFSFAPMERFSVVKKHASFRQMSEQSFVSNRLSRTKSTRRQSRFMPMLSQRSSGIGHGGGRDAISSLSENSEKRRSAGHGQDWTLGQGIARNSKTWLTTGSSEADELNRRSTVSALSEYADMKPEDVIRLSTIRQVTKSPSIPLAGHPSASSEHSRRSRPVSRRLDSSPFFGGSASRKSKSRRSPKKARTTYADSPTVPEEATMAGNLETVPQGPGQENEDLPRDSFGISYGMAREGTRQLKSYVQSHLSRSRTRSSMKSTESKDSRFESASGSLMSLHQFQAQKQPESRGDDDGYEDFLRDDYSDGEGSWETQHSPQDNQGNANAGDVAEVNAVAAQAMSKPSFIPSARISNSKPNSPMLDIEPNMRMVPGASRRPISVDAKANKRSSRAKIERGELDYAAYI</sequence>
<feature type="region of interest" description="Disordered" evidence="1">
    <location>
        <begin position="809"/>
        <end position="847"/>
    </location>
</feature>
<evidence type="ECO:0000259" key="3">
    <source>
        <dbReference type="SMART" id="SM00736"/>
    </source>
</evidence>
<feature type="region of interest" description="Disordered" evidence="1">
    <location>
        <begin position="510"/>
        <end position="537"/>
    </location>
</feature>
<dbReference type="AlphaFoldDB" id="A0A2J6T1P0"/>
<protein>
    <recommendedName>
        <fullName evidence="3">Dystroglycan-type cadherin-like domain-containing protein</fullName>
    </recommendedName>
</protein>
<dbReference type="RefSeq" id="XP_024733838.1">
    <property type="nucleotide sequence ID" value="XM_024887065.1"/>
</dbReference>
<feature type="compositionally biased region" description="Polar residues" evidence="1">
    <location>
        <begin position="688"/>
        <end position="720"/>
    </location>
</feature>
<keyword evidence="2" id="KW-0812">Transmembrane</keyword>
<feature type="compositionally biased region" description="Polar residues" evidence="1">
    <location>
        <begin position="649"/>
        <end position="666"/>
    </location>
</feature>
<feature type="compositionally biased region" description="Basic and acidic residues" evidence="1">
    <location>
        <begin position="1047"/>
        <end position="1064"/>
    </location>
</feature>
<dbReference type="InterPro" id="IPR015919">
    <property type="entry name" value="Cadherin-like_sf"/>
</dbReference>
<dbReference type="Gene3D" id="2.60.40.10">
    <property type="entry name" value="Immunoglobulins"/>
    <property type="match status" value="4"/>
</dbReference>
<dbReference type="EMBL" id="KZ613847">
    <property type="protein sequence ID" value="PMD56934.1"/>
    <property type="molecule type" value="Genomic_DNA"/>
</dbReference>
<dbReference type="OrthoDB" id="41532at2759"/>
<dbReference type="GO" id="GO:0016020">
    <property type="term" value="C:membrane"/>
    <property type="evidence" value="ECO:0007669"/>
    <property type="project" value="InterPro"/>
</dbReference>
<evidence type="ECO:0000256" key="2">
    <source>
        <dbReference type="SAM" id="Phobius"/>
    </source>
</evidence>
<dbReference type="Proteomes" id="UP000235371">
    <property type="component" value="Unassembled WGS sequence"/>
</dbReference>
<feature type="domain" description="Dystroglycan-type cadherin-like" evidence="3">
    <location>
        <begin position="110"/>
        <end position="208"/>
    </location>
</feature>
<feature type="transmembrane region" description="Helical" evidence="2">
    <location>
        <begin position="549"/>
        <end position="572"/>
    </location>
</feature>
<feature type="compositionally biased region" description="Polar residues" evidence="1">
    <location>
        <begin position="625"/>
        <end position="639"/>
    </location>
</feature>
<evidence type="ECO:0000313" key="5">
    <source>
        <dbReference type="Proteomes" id="UP000235371"/>
    </source>
</evidence>
<dbReference type="FunCoup" id="A0A2J6T1P0">
    <property type="interactions" value="33"/>
</dbReference>
<keyword evidence="2" id="KW-0472">Membrane</keyword>
<dbReference type="STRING" id="1095630.A0A2J6T1P0"/>
<dbReference type="InterPro" id="IPR006644">
    <property type="entry name" value="Cadg"/>
</dbReference>
<evidence type="ECO:0000313" key="4">
    <source>
        <dbReference type="EMBL" id="PMD56934.1"/>
    </source>
</evidence>
<reference evidence="4 5" key="1">
    <citation type="submission" date="2016-04" db="EMBL/GenBank/DDBJ databases">
        <title>A degradative enzymes factory behind the ericoid mycorrhizal symbiosis.</title>
        <authorList>
            <consortium name="DOE Joint Genome Institute"/>
            <person name="Martino E."/>
            <person name="Morin E."/>
            <person name="Grelet G."/>
            <person name="Kuo A."/>
            <person name="Kohler A."/>
            <person name="Daghino S."/>
            <person name="Barry K."/>
            <person name="Choi C."/>
            <person name="Cichocki N."/>
            <person name="Clum A."/>
            <person name="Copeland A."/>
            <person name="Hainaut M."/>
            <person name="Haridas S."/>
            <person name="Labutti K."/>
            <person name="Lindquist E."/>
            <person name="Lipzen A."/>
            <person name="Khouja H.-R."/>
            <person name="Murat C."/>
            <person name="Ohm R."/>
            <person name="Olson A."/>
            <person name="Spatafora J."/>
            <person name="Veneault-Fourrey C."/>
            <person name="Henrissat B."/>
            <person name="Grigoriev I."/>
            <person name="Martin F."/>
            <person name="Perotto S."/>
        </authorList>
    </citation>
    <scope>NUCLEOTIDE SEQUENCE [LARGE SCALE GENOMIC DNA]</scope>
    <source>
        <strain evidence="4 5">E</strain>
    </source>
</reference>
<feature type="compositionally biased region" description="Polar residues" evidence="1">
    <location>
        <begin position="1029"/>
        <end position="1046"/>
    </location>
</feature>
<feature type="domain" description="Dystroglycan-type cadherin-like" evidence="3">
    <location>
        <begin position="224"/>
        <end position="324"/>
    </location>
</feature>
<dbReference type="InterPro" id="IPR013783">
    <property type="entry name" value="Ig-like_fold"/>
</dbReference>
<dbReference type="GO" id="GO:0005509">
    <property type="term" value="F:calcium ion binding"/>
    <property type="evidence" value="ECO:0007669"/>
    <property type="project" value="InterPro"/>
</dbReference>
<gene>
    <name evidence="4" type="ORF">K444DRAFT_665401</name>
</gene>
<dbReference type="InParanoid" id="A0A2J6T1P0"/>
<feature type="compositionally biased region" description="Low complexity" evidence="1">
    <location>
        <begin position="510"/>
        <end position="531"/>
    </location>
</feature>